<keyword evidence="4 9" id="KW-0645">Protease</keyword>
<dbReference type="InterPro" id="IPR015500">
    <property type="entry name" value="Peptidase_S8_subtilisin-rel"/>
</dbReference>
<dbReference type="Pfam" id="PF06280">
    <property type="entry name" value="fn3_5"/>
    <property type="match status" value="1"/>
</dbReference>
<dbReference type="Gene3D" id="3.40.50.200">
    <property type="entry name" value="Peptidase S8/S53 domain"/>
    <property type="match status" value="2"/>
</dbReference>
<comment type="similarity">
    <text evidence="1 9">Belongs to the peptidase S8 family.</text>
</comment>
<evidence type="ECO:0000256" key="6">
    <source>
        <dbReference type="ARBA" id="ARBA00022801"/>
    </source>
</evidence>
<dbReference type="InterPro" id="IPR036852">
    <property type="entry name" value="Peptidase_S8/S53_dom_sf"/>
</dbReference>
<feature type="domain" description="Peptidase S8/S53" evidence="10">
    <location>
        <begin position="108"/>
        <end position="536"/>
    </location>
</feature>
<keyword evidence="5" id="KW-0732">Signal</keyword>
<keyword evidence="7 9" id="KW-0720">Serine protease</keyword>
<dbReference type="PROSITE" id="PS00136">
    <property type="entry name" value="SUBTILASE_ASP"/>
    <property type="match status" value="1"/>
</dbReference>
<dbReference type="CDD" id="cd07489">
    <property type="entry name" value="Peptidases_S8_5"/>
    <property type="match status" value="1"/>
</dbReference>
<dbReference type="InterPro" id="IPR023827">
    <property type="entry name" value="Peptidase_S8_Asp-AS"/>
</dbReference>
<dbReference type="STRING" id="708187.A0A1Q8RQQ9"/>
<name>A0A1Q8RQQ9_9PEZI</name>
<feature type="non-terminal residue" evidence="13">
    <location>
        <position position="1"/>
    </location>
</feature>
<gene>
    <name evidence="13" type="ORF">CCHL11_03715</name>
</gene>
<evidence type="ECO:0000313" key="14">
    <source>
        <dbReference type="Proteomes" id="UP000186583"/>
    </source>
</evidence>
<dbReference type="InterPro" id="IPR000209">
    <property type="entry name" value="Peptidase_S8/S53_dom"/>
</dbReference>
<dbReference type="GO" id="GO:0004252">
    <property type="term" value="F:serine-type endopeptidase activity"/>
    <property type="evidence" value="ECO:0007669"/>
    <property type="project" value="UniProtKB-UniRule"/>
</dbReference>
<dbReference type="InterPro" id="IPR046450">
    <property type="entry name" value="PA_dom_sf"/>
</dbReference>
<dbReference type="OrthoDB" id="10256524at2759"/>
<organism evidence="13 14">
    <name type="scientific">Colletotrichum chlorophyti</name>
    <dbReference type="NCBI Taxonomy" id="708187"/>
    <lineage>
        <taxon>Eukaryota</taxon>
        <taxon>Fungi</taxon>
        <taxon>Dikarya</taxon>
        <taxon>Ascomycota</taxon>
        <taxon>Pezizomycotina</taxon>
        <taxon>Sordariomycetes</taxon>
        <taxon>Hypocreomycetidae</taxon>
        <taxon>Glomerellales</taxon>
        <taxon>Glomerellaceae</taxon>
        <taxon>Colletotrichum</taxon>
    </lineage>
</organism>
<dbReference type="InterPro" id="IPR003137">
    <property type="entry name" value="PA_domain"/>
</dbReference>
<protein>
    <submittedName>
        <fullName evidence="13">Minor extracellular protease vpr 4</fullName>
    </submittedName>
</protein>
<reference evidence="13 14" key="1">
    <citation type="submission" date="2016-11" db="EMBL/GenBank/DDBJ databases">
        <title>Draft Genome Assembly of Colletotrichum chlorophyti a pathogen of herbaceous plants.</title>
        <authorList>
            <person name="Gan P."/>
            <person name="Narusaka M."/>
            <person name="Tsushima A."/>
            <person name="Narusaka Y."/>
            <person name="Takano Y."/>
            <person name="Shirasu K."/>
        </authorList>
    </citation>
    <scope>NUCLEOTIDE SEQUENCE [LARGE SCALE GENOMIC DNA]</scope>
    <source>
        <strain evidence="13 14">NTL11</strain>
    </source>
</reference>
<evidence type="ECO:0000256" key="3">
    <source>
        <dbReference type="ARBA" id="ARBA00022525"/>
    </source>
</evidence>
<evidence type="ECO:0000313" key="13">
    <source>
        <dbReference type="EMBL" id="OLN86641.1"/>
    </source>
</evidence>
<dbReference type="Pfam" id="PF00082">
    <property type="entry name" value="Peptidase_S8"/>
    <property type="match status" value="1"/>
</dbReference>
<dbReference type="Pfam" id="PF02225">
    <property type="entry name" value="PA"/>
    <property type="match status" value="1"/>
</dbReference>
<proteinExistence type="inferred from homology"/>
<evidence type="ECO:0000259" key="10">
    <source>
        <dbReference type="Pfam" id="PF00082"/>
    </source>
</evidence>
<feature type="active site" description="Charge relay system" evidence="8 9">
    <location>
        <position position="497"/>
    </location>
</feature>
<dbReference type="PANTHER" id="PTHR43806">
    <property type="entry name" value="PEPTIDASE S8"/>
    <property type="match status" value="1"/>
</dbReference>
<dbReference type="PANTHER" id="PTHR43806:SF66">
    <property type="entry name" value="SERIN ENDOPEPTIDASE"/>
    <property type="match status" value="1"/>
</dbReference>
<dbReference type="CDD" id="cd02124">
    <property type="entry name" value="PA_PoS1_like"/>
    <property type="match status" value="1"/>
</dbReference>
<dbReference type="SUPFAM" id="SSF52743">
    <property type="entry name" value="Subtilisin-like"/>
    <property type="match status" value="1"/>
</dbReference>
<evidence type="ECO:0000256" key="2">
    <source>
        <dbReference type="ARBA" id="ARBA00022512"/>
    </source>
</evidence>
<dbReference type="PROSITE" id="PS51892">
    <property type="entry name" value="SUBTILASE"/>
    <property type="match status" value="1"/>
</dbReference>
<dbReference type="Gene3D" id="3.50.30.30">
    <property type="match status" value="1"/>
</dbReference>
<dbReference type="PRINTS" id="PR00723">
    <property type="entry name" value="SUBTILISIN"/>
</dbReference>
<dbReference type="PROSITE" id="PS00137">
    <property type="entry name" value="SUBTILASE_HIS"/>
    <property type="match status" value="1"/>
</dbReference>
<evidence type="ECO:0000259" key="12">
    <source>
        <dbReference type="Pfam" id="PF06280"/>
    </source>
</evidence>
<feature type="domain" description="C5a peptidase/Subtilisin-like protease SBT2-like Fn3-like" evidence="12">
    <location>
        <begin position="574"/>
        <end position="687"/>
    </location>
</feature>
<evidence type="ECO:0000259" key="11">
    <source>
        <dbReference type="Pfam" id="PF02225"/>
    </source>
</evidence>
<accession>A0A1Q8RQQ9</accession>
<evidence type="ECO:0000256" key="4">
    <source>
        <dbReference type="ARBA" id="ARBA00022670"/>
    </source>
</evidence>
<dbReference type="InterPro" id="IPR050131">
    <property type="entry name" value="Peptidase_S8_subtilisin-like"/>
</dbReference>
<evidence type="ECO:0000256" key="1">
    <source>
        <dbReference type="ARBA" id="ARBA00011073"/>
    </source>
</evidence>
<keyword evidence="3" id="KW-0964">Secreted</keyword>
<comment type="caution">
    <text evidence="13">The sequence shown here is derived from an EMBL/GenBank/DDBJ whole genome shotgun (WGS) entry which is preliminary data.</text>
</comment>
<sequence>DPSDFYAEANVHANTRLNLTFSLFKGVSIQFHDVNTAEEKVTALKQYASVKAAYPVRAINGPSQQKRLWEAQPSRDPFVLRRQEENKDAYSTHIMTQVDKLRAKGITGKGIKIGVIDSGIDYKHPALGGCFGKGCLVEYGTDLVGDDFDGTFKTLPKPDSDPMDCGGHGTSVAGIIAARDNPLGFTGAAPDVKLGIYKVFGCAGSATTDVLIAAFNKAYEDGSNIITASISGPAGWIDEPWSAAVSRIVDAGVPCTLGAGNSGQMGIFFGGGAAGGKGVTSVASVDNIVVPARYLQDTYTINGSDPINFHYVPSVDRTAWDNVSLPLWSPSLNKFGSENGCDPYLSNTPNLSGKIVLVRRGECDFSKKAENAASKGAKYLMIYNNAAGGINIPSITLDNGGPGVIGASLATAEVGAAWISALQAGSNVIVNMRSPSNALPILVETPNNATGGYPSNFTSWGPNFDGYSKPQFGAPGGNIVTLYLQSQGSYEINSGTSLSTPLVASILALVAQVRGTFNPSVLESLLSATAKPSRFNIGFGAYPYLAPVAQQGAGLIQAFDAAYATSIISVSSLSFNDTDNIAKQSFAIKNLNSETVTYELSNIGAATAYTFAAGGDASAFPMSFPNDLVAEYATLAFSKSSILIPAGSEATIDVIATPPDLDTARLPVWSGYVAVNGSDGSSFTIPYQGISGSLHNRTVLVDSSDSVWLTTSEAADAGTFDPVQANHTFVLPPQGTANGTNSSIAAVAVNLAFGSPLVRFWVVPVTPSIAENATEVEGGVKTIGQIALAPMRWLSRDVSAPVWDGQLQDSSYAPEGQYKVVVQALHVYGDETKIEQFDHAESPLFNIVYEKAS</sequence>
<dbReference type="SUPFAM" id="SSF52025">
    <property type="entry name" value="PA domain"/>
    <property type="match status" value="1"/>
</dbReference>
<feature type="active site" description="Charge relay system" evidence="8 9">
    <location>
        <position position="168"/>
    </location>
</feature>
<evidence type="ECO:0000256" key="5">
    <source>
        <dbReference type="ARBA" id="ARBA00022729"/>
    </source>
</evidence>
<dbReference type="InterPro" id="IPR034187">
    <property type="entry name" value="Peptidases_S8_5"/>
</dbReference>
<evidence type="ECO:0000256" key="8">
    <source>
        <dbReference type="PIRSR" id="PIRSR615500-1"/>
    </source>
</evidence>
<dbReference type="GO" id="GO:0006508">
    <property type="term" value="P:proteolysis"/>
    <property type="evidence" value="ECO:0007669"/>
    <property type="project" value="UniProtKB-KW"/>
</dbReference>
<feature type="domain" description="PA" evidence="11">
    <location>
        <begin position="337"/>
        <end position="415"/>
    </location>
</feature>
<dbReference type="EMBL" id="MPGH01000111">
    <property type="protein sequence ID" value="OLN86641.1"/>
    <property type="molecule type" value="Genomic_DNA"/>
</dbReference>
<dbReference type="InterPro" id="IPR010435">
    <property type="entry name" value="C5a/SBT2-like_Fn3"/>
</dbReference>
<evidence type="ECO:0000256" key="7">
    <source>
        <dbReference type="ARBA" id="ARBA00022825"/>
    </source>
</evidence>
<feature type="active site" description="Charge relay system" evidence="8 9">
    <location>
        <position position="117"/>
    </location>
</feature>
<evidence type="ECO:0000256" key="9">
    <source>
        <dbReference type="PROSITE-ProRule" id="PRU01240"/>
    </source>
</evidence>
<dbReference type="GO" id="GO:0016020">
    <property type="term" value="C:membrane"/>
    <property type="evidence" value="ECO:0007669"/>
    <property type="project" value="InterPro"/>
</dbReference>
<dbReference type="Proteomes" id="UP000186583">
    <property type="component" value="Unassembled WGS sequence"/>
</dbReference>
<keyword evidence="14" id="KW-1185">Reference proteome</keyword>
<dbReference type="AlphaFoldDB" id="A0A1Q8RQQ9"/>
<dbReference type="InterPro" id="IPR022398">
    <property type="entry name" value="Peptidase_S8_His-AS"/>
</dbReference>
<keyword evidence="6 9" id="KW-0378">Hydrolase</keyword>
<keyword evidence="2" id="KW-0134">Cell wall</keyword>